<comment type="caution">
    <text evidence="1">The sequence shown here is derived from an EMBL/GenBank/DDBJ whole genome shotgun (WGS) entry which is preliminary data.</text>
</comment>
<dbReference type="AlphaFoldDB" id="A0A2D0MXZ7"/>
<gene>
    <name evidence="1" type="ORF">CRP01_38675</name>
</gene>
<reference evidence="1 2" key="1">
    <citation type="submission" date="2017-10" db="EMBL/GenBank/DDBJ databases">
        <title>The draft genome sequence of Lewinella nigricans NBRC 102662.</title>
        <authorList>
            <person name="Wang K."/>
        </authorList>
    </citation>
    <scope>NUCLEOTIDE SEQUENCE [LARGE SCALE GENOMIC DNA]</scope>
    <source>
        <strain evidence="1 2">NBRC 102662</strain>
    </source>
</reference>
<dbReference type="RefSeq" id="WP_143473731.1">
    <property type="nucleotide sequence ID" value="NZ_PDUD01000062.1"/>
</dbReference>
<name>A0A2D0MXZ7_FLAN2</name>
<sequence length="136" mass="15486">MKKCKLFTILLILNCTSFSQGLKPLLQKTSEDTFFCFDMQQAKILAQELESVWFKDSINKLLAQENANLNFTIDKQRAMVSSLGYQVANLRQINHNHVGHIVQLQQDKSRIIKKSRLHKFLLGTGLGIMSVLAAIH</sequence>
<accession>A0A2D0MXZ7</accession>
<organism evidence="1 2">
    <name type="scientific">Flavilitoribacter nigricans (strain ATCC 23147 / DSM 23189 / NBRC 102662 / NCIMB 1420 / SS-2)</name>
    <name type="common">Lewinella nigricans</name>
    <dbReference type="NCBI Taxonomy" id="1122177"/>
    <lineage>
        <taxon>Bacteria</taxon>
        <taxon>Pseudomonadati</taxon>
        <taxon>Bacteroidota</taxon>
        <taxon>Saprospiria</taxon>
        <taxon>Saprospirales</taxon>
        <taxon>Lewinellaceae</taxon>
        <taxon>Flavilitoribacter</taxon>
    </lineage>
</organism>
<dbReference type="Proteomes" id="UP000223913">
    <property type="component" value="Unassembled WGS sequence"/>
</dbReference>
<evidence type="ECO:0000313" key="2">
    <source>
        <dbReference type="Proteomes" id="UP000223913"/>
    </source>
</evidence>
<proteinExistence type="predicted"/>
<evidence type="ECO:0000313" key="1">
    <source>
        <dbReference type="EMBL" id="PHN01134.1"/>
    </source>
</evidence>
<protein>
    <submittedName>
        <fullName evidence="1">Uncharacterized protein</fullName>
    </submittedName>
</protein>
<dbReference type="EMBL" id="PDUD01000062">
    <property type="protein sequence ID" value="PHN01134.1"/>
    <property type="molecule type" value="Genomic_DNA"/>
</dbReference>
<keyword evidence="2" id="KW-1185">Reference proteome</keyword>